<evidence type="ECO:0000256" key="1">
    <source>
        <dbReference type="ARBA" id="ARBA00004442"/>
    </source>
</evidence>
<organism evidence="8 9">
    <name type="scientific">Labilithrix luteola</name>
    <dbReference type="NCBI Taxonomy" id="1391654"/>
    <lineage>
        <taxon>Bacteria</taxon>
        <taxon>Pseudomonadati</taxon>
        <taxon>Myxococcota</taxon>
        <taxon>Polyangia</taxon>
        <taxon>Polyangiales</taxon>
        <taxon>Labilitrichaceae</taxon>
        <taxon>Labilithrix</taxon>
    </lineage>
</organism>
<keyword evidence="9" id="KW-1185">Reference proteome</keyword>
<dbReference type="InterPro" id="IPR006665">
    <property type="entry name" value="OmpA-like"/>
</dbReference>
<dbReference type="Proteomes" id="UP000064967">
    <property type="component" value="Chromosome"/>
</dbReference>
<keyword evidence="6" id="KW-0732">Signal</keyword>
<dbReference type="KEGG" id="llu:AKJ09_03585"/>
<feature type="domain" description="OmpA-like" evidence="7">
    <location>
        <begin position="67"/>
        <end position="182"/>
    </location>
</feature>
<dbReference type="PROSITE" id="PS51123">
    <property type="entry name" value="OMPA_2"/>
    <property type="match status" value="1"/>
</dbReference>
<feature type="compositionally biased region" description="Low complexity" evidence="5">
    <location>
        <begin position="34"/>
        <end position="52"/>
    </location>
</feature>
<gene>
    <name evidence="8" type="ORF">AKJ09_03585</name>
</gene>
<dbReference type="Pfam" id="PF00691">
    <property type="entry name" value="OmpA"/>
    <property type="match status" value="1"/>
</dbReference>
<evidence type="ECO:0000256" key="2">
    <source>
        <dbReference type="ARBA" id="ARBA00023136"/>
    </source>
</evidence>
<evidence type="ECO:0000313" key="8">
    <source>
        <dbReference type="EMBL" id="AKU96921.1"/>
    </source>
</evidence>
<name>A0A0K1PU78_9BACT</name>
<keyword evidence="2 4" id="KW-0472">Membrane</keyword>
<dbReference type="RefSeq" id="WP_146648143.1">
    <property type="nucleotide sequence ID" value="NZ_CP012333.1"/>
</dbReference>
<comment type="subcellular location">
    <subcellularLocation>
        <location evidence="1">Cell outer membrane</location>
    </subcellularLocation>
</comment>
<keyword evidence="3" id="KW-0998">Cell outer membrane</keyword>
<evidence type="ECO:0000313" key="9">
    <source>
        <dbReference type="Proteomes" id="UP000064967"/>
    </source>
</evidence>
<dbReference type="STRING" id="1391654.AKJ09_03585"/>
<proteinExistence type="predicted"/>
<keyword evidence="8" id="KW-0449">Lipoprotein</keyword>
<feature type="region of interest" description="Disordered" evidence="5">
    <location>
        <begin position="27"/>
        <end position="54"/>
    </location>
</feature>
<protein>
    <submittedName>
        <fullName evidence="8">18K peptidoglycan-associated outer membrane lipoprotein</fullName>
    </submittedName>
</protein>
<accession>A0A0K1PU78</accession>
<dbReference type="SUPFAM" id="SSF103088">
    <property type="entry name" value="OmpA-like"/>
    <property type="match status" value="1"/>
</dbReference>
<evidence type="ECO:0000256" key="4">
    <source>
        <dbReference type="PROSITE-ProRule" id="PRU00473"/>
    </source>
</evidence>
<dbReference type="EMBL" id="CP012333">
    <property type="protein sequence ID" value="AKU96921.1"/>
    <property type="molecule type" value="Genomic_DNA"/>
</dbReference>
<evidence type="ECO:0000256" key="3">
    <source>
        <dbReference type="ARBA" id="ARBA00023237"/>
    </source>
</evidence>
<dbReference type="AlphaFoldDB" id="A0A0K1PU78"/>
<dbReference type="GO" id="GO:0009279">
    <property type="term" value="C:cell outer membrane"/>
    <property type="evidence" value="ECO:0007669"/>
    <property type="project" value="UniProtKB-SubCell"/>
</dbReference>
<dbReference type="PROSITE" id="PS51257">
    <property type="entry name" value="PROKAR_LIPOPROTEIN"/>
    <property type="match status" value="1"/>
</dbReference>
<evidence type="ECO:0000259" key="7">
    <source>
        <dbReference type="PROSITE" id="PS51123"/>
    </source>
</evidence>
<evidence type="ECO:0000256" key="6">
    <source>
        <dbReference type="SAM" id="SignalP"/>
    </source>
</evidence>
<dbReference type="PANTHER" id="PTHR30329:SF21">
    <property type="entry name" value="LIPOPROTEIN YIAD-RELATED"/>
    <property type="match status" value="1"/>
</dbReference>
<evidence type="ECO:0000256" key="5">
    <source>
        <dbReference type="SAM" id="MobiDB-lite"/>
    </source>
</evidence>
<dbReference type="InterPro" id="IPR036737">
    <property type="entry name" value="OmpA-like_sf"/>
</dbReference>
<dbReference type="PRINTS" id="PR01021">
    <property type="entry name" value="OMPADOMAIN"/>
</dbReference>
<dbReference type="InterPro" id="IPR050330">
    <property type="entry name" value="Bact_OuterMem_StrucFunc"/>
</dbReference>
<dbReference type="OrthoDB" id="9809164at2"/>
<dbReference type="PANTHER" id="PTHR30329">
    <property type="entry name" value="STATOR ELEMENT OF FLAGELLAR MOTOR COMPLEX"/>
    <property type="match status" value="1"/>
</dbReference>
<dbReference type="InterPro" id="IPR006664">
    <property type="entry name" value="OMP_bac"/>
</dbReference>
<dbReference type="Gene3D" id="3.30.1330.60">
    <property type="entry name" value="OmpA-like domain"/>
    <property type="match status" value="1"/>
</dbReference>
<feature type="chain" id="PRO_5005466372" evidence="6">
    <location>
        <begin position="23"/>
        <end position="182"/>
    </location>
</feature>
<dbReference type="CDD" id="cd07185">
    <property type="entry name" value="OmpA_C-like"/>
    <property type="match status" value="1"/>
</dbReference>
<sequence length="182" mass="19727">MEKKMKKLTLAVPFVLVALASAACGGNDKPPQTPASDPAPAATDTQATTATPKNMAVNVDDDIVKACNLKFENIEEAPKFDYDSEALTQGEKNVLEAIAKCLTTGPLKGRSVELVGRADPRGETEYNMTLGAKRARQVHSFLAQLGVPADKMRETSKGELEATGKDEEGWRKDRRVDVRLIK</sequence>
<feature type="signal peptide" evidence="6">
    <location>
        <begin position="1"/>
        <end position="22"/>
    </location>
</feature>
<reference evidence="8 9" key="1">
    <citation type="submission" date="2015-08" db="EMBL/GenBank/DDBJ databases">
        <authorList>
            <person name="Babu N.S."/>
            <person name="Beckwith C.J."/>
            <person name="Beseler K.G."/>
            <person name="Brison A."/>
            <person name="Carone J.V."/>
            <person name="Caskin T.P."/>
            <person name="Diamond M."/>
            <person name="Durham M.E."/>
            <person name="Foxe J.M."/>
            <person name="Go M."/>
            <person name="Henderson B.A."/>
            <person name="Jones I.B."/>
            <person name="McGettigan J.A."/>
            <person name="Micheletti S.J."/>
            <person name="Nasrallah M.E."/>
            <person name="Ortiz D."/>
            <person name="Piller C.R."/>
            <person name="Privatt S.R."/>
            <person name="Schneider S.L."/>
            <person name="Sharp S."/>
            <person name="Smith T.C."/>
            <person name="Stanton J.D."/>
            <person name="Ullery H.E."/>
            <person name="Wilson R.J."/>
            <person name="Serrano M.G."/>
            <person name="Buck G."/>
            <person name="Lee V."/>
            <person name="Wang Y."/>
            <person name="Carvalho R."/>
            <person name="Voegtly L."/>
            <person name="Shi R."/>
            <person name="Duckworth R."/>
            <person name="Johnson A."/>
            <person name="Loviza R."/>
            <person name="Walstead R."/>
            <person name="Shah Z."/>
            <person name="Kiflezghi M."/>
            <person name="Wade K."/>
            <person name="Ball S.L."/>
            <person name="Bradley K.W."/>
            <person name="Asai D.J."/>
            <person name="Bowman C.A."/>
            <person name="Russell D.A."/>
            <person name="Pope W.H."/>
            <person name="Jacobs-Sera D."/>
            <person name="Hendrix R.W."/>
            <person name="Hatfull G.F."/>
        </authorList>
    </citation>
    <scope>NUCLEOTIDE SEQUENCE [LARGE SCALE GENOMIC DNA]</scope>
    <source>
        <strain evidence="8 9">DSM 27648</strain>
    </source>
</reference>